<organism evidence="2 3">
    <name type="scientific">Mycobacterium tuberculosis</name>
    <dbReference type="NCBI Taxonomy" id="1773"/>
    <lineage>
        <taxon>Bacteria</taxon>
        <taxon>Bacillati</taxon>
        <taxon>Actinomycetota</taxon>
        <taxon>Actinomycetes</taxon>
        <taxon>Mycobacteriales</taxon>
        <taxon>Mycobacteriaceae</taxon>
        <taxon>Mycobacterium</taxon>
        <taxon>Mycobacterium tuberculosis complex</taxon>
    </lineage>
</organism>
<evidence type="ECO:0000256" key="1">
    <source>
        <dbReference type="SAM" id="MobiDB-lite"/>
    </source>
</evidence>
<dbReference type="EMBL" id="CQQC01001054">
    <property type="protein sequence ID" value="CNV59964.1"/>
    <property type="molecule type" value="Genomic_DNA"/>
</dbReference>
<proteinExistence type="predicted"/>
<evidence type="ECO:0000313" key="2">
    <source>
        <dbReference type="EMBL" id="CNV59964.1"/>
    </source>
</evidence>
<evidence type="ECO:0000313" key="3">
    <source>
        <dbReference type="Proteomes" id="UP000039217"/>
    </source>
</evidence>
<reference evidence="2 3" key="1">
    <citation type="submission" date="2015-03" db="EMBL/GenBank/DDBJ databases">
        <authorList>
            <consortium name="Pathogen Informatics"/>
        </authorList>
    </citation>
    <scope>NUCLEOTIDE SEQUENCE [LARGE SCALE GENOMIC DNA]</scope>
    <source>
        <strain evidence="2 3">D00501624</strain>
    </source>
</reference>
<dbReference type="AlphaFoldDB" id="A0A655FC19"/>
<name>A0A655FC19_MYCTX</name>
<dbReference type="Proteomes" id="UP000039217">
    <property type="component" value="Unassembled WGS sequence"/>
</dbReference>
<protein>
    <submittedName>
        <fullName evidence="2">Uncharacterized protein</fullName>
    </submittedName>
</protein>
<accession>A0A655FC19</accession>
<sequence length="50" mass="4886">MFFAIVATRAAVSAGSRNVARAARQLVGTHVPAGPGSSSGSGGSAMIARQ</sequence>
<feature type="region of interest" description="Disordered" evidence="1">
    <location>
        <begin position="29"/>
        <end position="50"/>
    </location>
</feature>
<gene>
    <name evidence="2" type="ORF">ERS007661_02786</name>
</gene>